<proteinExistence type="predicted"/>
<evidence type="ECO:0000313" key="1">
    <source>
        <dbReference type="EMBL" id="JAE39711.1"/>
    </source>
</evidence>
<reference evidence="1" key="2">
    <citation type="journal article" date="2015" name="Data Brief">
        <title>Shoot transcriptome of the giant reed, Arundo donax.</title>
        <authorList>
            <person name="Barrero R.A."/>
            <person name="Guerrero F.D."/>
            <person name="Moolhuijzen P."/>
            <person name="Goolsby J.A."/>
            <person name="Tidwell J."/>
            <person name="Bellgard S.E."/>
            <person name="Bellgard M.I."/>
        </authorList>
    </citation>
    <scope>NUCLEOTIDE SEQUENCE</scope>
    <source>
        <tissue evidence="1">Shoot tissue taken approximately 20 cm above the soil surface</tissue>
    </source>
</reference>
<organism evidence="1">
    <name type="scientific">Arundo donax</name>
    <name type="common">Giant reed</name>
    <name type="synonym">Donax arundinaceus</name>
    <dbReference type="NCBI Taxonomy" id="35708"/>
    <lineage>
        <taxon>Eukaryota</taxon>
        <taxon>Viridiplantae</taxon>
        <taxon>Streptophyta</taxon>
        <taxon>Embryophyta</taxon>
        <taxon>Tracheophyta</taxon>
        <taxon>Spermatophyta</taxon>
        <taxon>Magnoliopsida</taxon>
        <taxon>Liliopsida</taxon>
        <taxon>Poales</taxon>
        <taxon>Poaceae</taxon>
        <taxon>PACMAD clade</taxon>
        <taxon>Arundinoideae</taxon>
        <taxon>Arundineae</taxon>
        <taxon>Arundo</taxon>
    </lineage>
</organism>
<accession>A0A0A9HXV5</accession>
<name>A0A0A9HXV5_ARUDO</name>
<dbReference type="EMBL" id="GBRH01158185">
    <property type="protein sequence ID" value="JAE39711.1"/>
    <property type="molecule type" value="Transcribed_RNA"/>
</dbReference>
<protein>
    <submittedName>
        <fullName evidence="1">Uncharacterized protein</fullName>
    </submittedName>
</protein>
<reference evidence="1" key="1">
    <citation type="submission" date="2014-09" db="EMBL/GenBank/DDBJ databases">
        <authorList>
            <person name="Magalhaes I.L.F."/>
            <person name="Oliveira U."/>
            <person name="Santos F.R."/>
            <person name="Vidigal T.H.D.A."/>
            <person name="Brescovit A.D."/>
            <person name="Santos A.J."/>
        </authorList>
    </citation>
    <scope>NUCLEOTIDE SEQUENCE</scope>
    <source>
        <tissue evidence="1">Shoot tissue taken approximately 20 cm above the soil surface</tissue>
    </source>
</reference>
<dbReference type="AlphaFoldDB" id="A0A0A9HXV5"/>
<sequence>MSTLLVADKFHGGNLLRHGRKGIVEVVLVHPVLEIPDPQRPDLAGPRRGPVLRRRVLLLRWRRVLLRWRRVLLRWRSVLLRLRSVLLRRWRVLLLWLRPHRRRRRLQGTRLVVLLLLRRRRLLLVVRRQGRLLLRRRRPGDLRRGRAVLPVRRRLVQRLHRVPGEADAEAKP</sequence>